<dbReference type="InterPro" id="IPR002641">
    <property type="entry name" value="PNPLA_dom"/>
</dbReference>
<dbReference type="CDD" id="cd07207">
    <property type="entry name" value="Pat_ExoU_VipD_like"/>
    <property type="match status" value="1"/>
</dbReference>
<dbReference type="InterPro" id="IPR052580">
    <property type="entry name" value="Lipid_Hydrolase"/>
</dbReference>
<proteinExistence type="predicted"/>
<comment type="caution">
    <text evidence="3">The sequence shown here is derived from an EMBL/GenBank/DDBJ whole genome shotgun (WGS) entry which is preliminary data.</text>
</comment>
<evidence type="ECO:0000256" key="1">
    <source>
        <dbReference type="ARBA" id="ARBA00023098"/>
    </source>
</evidence>
<reference evidence="3" key="1">
    <citation type="submission" date="2019-08" db="EMBL/GenBank/DDBJ databases">
        <authorList>
            <person name="Kucharzyk K."/>
            <person name="Murdoch R.W."/>
            <person name="Higgins S."/>
            <person name="Loffler F."/>
        </authorList>
    </citation>
    <scope>NUCLEOTIDE SEQUENCE</scope>
</reference>
<evidence type="ECO:0000259" key="2">
    <source>
        <dbReference type="PROSITE" id="PS51635"/>
    </source>
</evidence>
<protein>
    <recommendedName>
        <fullName evidence="2">PNPLA domain-containing protein</fullName>
    </recommendedName>
</protein>
<dbReference type="PROSITE" id="PS51635">
    <property type="entry name" value="PNPLA"/>
    <property type="match status" value="1"/>
</dbReference>
<name>A0A645AGI6_9ZZZZ</name>
<evidence type="ECO:0000313" key="3">
    <source>
        <dbReference type="EMBL" id="MPM52299.1"/>
    </source>
</evidence>
<dbReference type="Gene3D" id="3.40.1090.10">
    <property type="entry name" value="Cytosolic phospholipase A2 catalytic domain"/>
    <property type="match status" value="2"/>
</dbReference>
<organism evidence="3">
    <name type="scientific">bioreactor metagenome</name>
    <dbReference type="NCBI Taxonomy" id="1076179"/>
    <lineage>
        <taxon>unclassified sequences</taxon>
        <taxon>metagenomes</taxon>
        <taxon>ecological metagenomes</taxon>
    </lineage>
</organism>
<dbReference type="AlphaFoldDB" id="A0A645AGI6"/>
<feature type="domain" description="PNPLA" evidence="2">
    <location>
        <begin position="16"/>
        <end position="240"/>
    </location>
</feature>
<dbReference type="Pfam" id="PF01734">
    <property type="entry name" value="Patatin"/>
    <property type="match status" value="1"/>
</dbReference>
<accession>A0A645AGI6</accession>
<dbReference type="SUPFAM" id="SSF52151">
    <property type="entry name" value="FabD/lysophospholipase-like"/>
    <property type="match status" value="1"/>
</dbReference>
<gene>
    <name evidence="3" type="ORF">SDC9_99058</name>
</gene>
<dbReference type="GO" id="GO:0006629">
    <property type="term" value="P:lipid metabolic process"/>
    <property type="evidence" value="ECO:0007669"/>
    <property type="project" value="UniProtKB-KW"/>
</dbReference>
<dbReference type="PANTHER" id="PTHR46394:SF1">
    <property type="entry name" value="PNPLA DOMAIN-CONTAINING PROTEIN"/>
    <property type="match status" value="1"/>
</dbReference>
<dbReference type="PANTHER" id="PTHR46394">
    <property type="entry name" value="ANNEXIN"/>
    <property type="match status" value="1"/>
</dbReference>
<dbReference type="InterPro" id="IPR016035">
    <property type="entry name" value="Acyl_Trfase/lysoPLipase"/>
</dbReference>
<sequence length="342" mass="39687">MEIFKLGDFMHKIRNLVFEGGGIHGIAYLGVLQYLYENNMMENVKRVAGTSAGAITAYITSFNLPFLEVKNIADSLDFKKVPQKYDSKVIDIIPHEVKLYLDRIYGDYACVQRLIKNYGWFSSEYFYQWLKKQIENQFDKEKKAPPYTFEDFNNTSIHKDNRPFFDLYVIGTDISYKASKVFSYKTTPDMEVAEAVRISMSIPLFFEAITTDDSIEASAKVKNIYSDGGIMRNYPINIFDYPTINDKTIYRFNPQTLGARFKGHTKYKEVNNFLDFILNLFLCFSKIQQDSYNENTQDIDRSIDIDTGEISSVNFNVSPGDEAYNFLYSQGYKATETYFMNK</sequence>
<dbReference type="EMBL" id="VSSQ01013801">
    <property type="protein sequence ID" value="MPM52299.1"/>
    <property type="molecule type" value="Genomic_DNA"/>
</dbReference>
<keyword evidence="1" id="KW-0443">Lipid metabolism</keyword>